<dbReference type="Pfam" id="PF12271">
    <property type="entry name" value="Chs7"/>
    <property type="match status" value="1"/>
</dbReference>
<evidence type="ECO:0000313" key="4">
    <source>
        <dbReference type="Proteomes" id="UP001479436"/>
    </source>
</evidence>
<gene>
    <name evidence="3" type="primary">CHS7_16</name>
    <name evidence="3" type="ORF">K7432_013393</name>
</gene>
<dbReference type="PANTHER" id="PTHR35329">
    <property type="entry name" value="CHITIN SYNTHASE EXPORT CHAPERONE"/>
    <property type="match status" value="1"/>
</dbReference>
<protein>
    <submittedName>
        <fullName evidence="3">Chitin synthase, class 7</fullName>
    </submittedName>
</protein>
<feature type="transmembrane region" description="Helical" evidence="2">
    <location>
        <begin position="147"/>
        <end position="169"/>
    </location>
</feature>
<feature type="transmembrane region" description="Helical" evidence="2">
    <location>
        <begin position="50"/>
        <end position="70"/>
    </location>
</feature>
<dbReference type="Proteomes" id="UP001479436">
    <property type="component" value="Unassembled WGS sequence"/>
</dbReference>
<keyword evidence="4" id="KW-1185">Reference proteome</keyword>
<feature type="transmembrane region" description="Helical" evidence="2">
    <location>
        <begin position="108"/>
        <end position="135"/>
    </location>
</feature>
<proteinExistence type="predicted"/>
<evidence type="ECO:0000256" key="1">
    <source>
        <dbReference type="SAM" id="MobiDB-lite"/>
    </source>
</evidence>
<evidence type="ECO:0000256" key="2">
    <source>
        <dbReference type="SAM" id="Phobius"/>
    </source>
</evidence>
<feature type="transmembrane region" description="Helical" evidence="2">
    <location>
        <begin position="181"/>
        <end position="207"/>
    </location>
</feature>
<dbReference type="PANTHER" id="PTHR35329:SF1">
    <property type="entry name" value="CHITIN SYNTHASE EXPORT CHAPERONE"/>
    <property type="match status" value="1"/>
</dbReference>
<keyword evidence="2" id="KW-1133">Transmembrane helix</keyword>
<feature type="region of interest" description="Disordered" evidence="1">
    <location>
        <begin position="315"/>
        <end position="335"/>
    </location>
</feature>
<dbReference type="InterPro" id="IPR022057">
    <property type="entry name" value="Chs7"/>
</dbReference>
<reference evidence="3 4" key="1">
    <citation type="submission" date="2023-04" db="EMBL/GenBank/DDBJ databases">
        <title>Genome of Basidiobolus ranarum AG-B5.</title>
        <authorList>
            <person name="Stajich J.E."/>
            <person name="Carter-House D."/>
            <person name="Gryganskyi A."/>
        </authorList>
    </citation>
    <scope>NUCLEOTIDE SEQUENCE [LARGE SCALE GENOMIC DNA]</scope>
    <source>
        <strain evidence="3 4">AG-B5</strain>
    </source>
</reference>
<comment type="caution">
    <text evidence="3">The sequence shown here is derived from an EMBL/GenBank/DDBJ whole genome shotgun (WGS) entry which is preliminary data.</text>
</comment>
<keyword evidence="2" id="KW-0812">Transmembrane</keyword>
<feature type="transmembrane region" description="Helical" evidence="2">
    <location>
        <begin position="248"/>
        <end position="269"/>
    </location>
</feature>
<evidence type="ECO:0000313" key="3">
    <source>
        <dbReference type="EMBL" id="KAK9694506.1"/>
    </source>
</evidence>
<sequence>MGQFGQFTDLCHQFALPICPLVGPQPGGLEPSCIARNIDIGGTLFLEPGLLIMDLIAMVMTVIMVYNVFLKYTAVGRKEMLIFFYLYFLTLVFDFITMSGLIPASNGAYKYIVAVHISLISTTIWALLVNGFIGFQFAEDGSRLSLWSLRISSLVVFGLVYATTIGTTLSWTTGFSPDKPYVLWVIYWIFNPAAVFIYFVLQVILVVGTLQERWPLGDVILALISFVGANVISHFFSKTICNSTNHYIDGPFFGVIFNLLAVMMVYKYWDSITKEDLEYTFGDNAYNWEVRELLNADDESDAQFEFDADGVSSIGGSSIGGQTPLRSASRDKYFQ</sequence>
<feature type="transmembrane region" description="Helical" evidence="2">
    <location>
        <begin position="82"/>
        <end position="102"/>
    </location>
</feature>
<feature type="transmembrane region" description="Helical" evidence="2">
    <location>
        <begin position="219"/>
        <end position="236"/>
    </location>
</feature>
<accession>A0ABR2VR19</accession>
<organism evidence="3 4">
    <name type="scientific">Basidiobolus ranarum</name>
    <dbReference type="NCBI Taxonomy" id="34480"/>
    <lineage>
        <taxon>Eukaryota</taxon>
        <taxon>Fungi</taxon>
        <taxon>Fungi incertae sedis</taxon>
        <taxon>Zoopagomycota</taxon>
        <taxon>Entomophthoromycotina</taxon>
        <taxon>Basidiobolomycetes</taxon>
        <taxon>Basidiobolales</taxon>
        <taxon>Basidiobolaceae</taxon>
        <taxon>Basidiobolus</taxon>
    </lineage>
</organism>
<name>A0ABR2VR19_9FUNG</name>
<keyword evidence="2" id="KW-0472">Membrane</keyword>
<dbReference type="EMBL" id="JASJQH010008190">
    <property type="protein sequence ID" value="KAK9694506.1"/>
    <property type="molecule type" value="Genomic_DNA"/>
</dbReference>